<name>A0A8T2QG17_CERRI</name>
<organism evidence="2 3">
    <name type="scientific">Ceratopteris richardii</name>
    <name type="common">Triangle waterfern</name>
    <dbReference type="NCBI Taxonomy" id="49495"/>
    <lineage>
        <taxon>Eukaryota</taxon>
        <taxon>Viridiplantae</taxon>
        <taxon>Streptophyta</taxon>
        <taxon>Embryophyta</taxon>
        <taxon>Tracheophyta</taxon>
        <taxon>Polypodiopsida</taxon>
        <taxon>Polypodiidae</taxon>
        <taxon>Polypodiales</taxon>
        <taxon>Pteridineae</taxon>
        <taxon>Pteridaceae</taxon>
        <taxon>Parkerioideae</taxon>
        <taxon>Ceratopteris</taxon>
    </lineage>
</organism>
<sequence>MAEPGEPAWIRSLKNGGALPLRDVRECANGWASPSGDIFQVRGPDYIQSKTKIKGGDCLLRPIAFDWIKCSTKIFNVMQHPHGRVSAALGEALKIAQTKKERQPFVWAINLQVPSKENHSLIFYYVSFEQPVKDSLMQRFLDGDDTFRNGRFKLLANVIQGPWIVKKAVGDRAVCLLGKAVTCTYTRSDHFMEIDVDIGASIMANAIVHLAFGCVTSLTVDLAFVIEGQEQSELPERILGTIRFANLDPSGASSLDAPLSDRDKAKHGNFWRSVSNLLHAGHQDSVANVEDDDEKFVHPHS</sequence>
<dbReference type="InterPro" id="IPR009769">
    <property type="entry name" value="EDR2_C"/>
</dbReference>
<accession>A0A8T2QG17</accession>
<comment type="caution">
    <text evidence="2">The sequence shown here is derived from an EMBL/GenBank/DDBJ whole genome shotgun (WGS) entry which is preliminary data.</text>
</comment>
<dbReference type="Proteomes" id="UP000825935">
    <property type="component" value="Chromosome 35"/>
</dbReference>
<dbReference type="AlphaFoldDB" id="A0A8T2QG17"/>
<keyword evidence="3" id="KW-1185">Reference proteome</keyword>
<reference evidence="2" key="1">
    <citation type="submission" date="2021-08" db="EMBL/GenBank/DDBJ databases">
        <title>WGS assembly of Ceratopteris richardii.</title>
        <authorList>
            <person name="Marchant D.B."/>
            <person name="Chen G."/>
            <person name="Jenkins J."/>
            <person name="Shu S."/>
            <person name="Leebens-Mack J."/>
            <person name="Grimwood J."/>
            <person name="Schmutz J."/>
            <person name="Soltis P."/>
            <person name="Soltis D."/>
            <person name="Chen Z.-H."/>
        </authorList>
    </citation>
    <scope>NUCLEOTIDE SEQUENCE</scope>
    <source>
        <strain evidence="2">Whitten #5841</strain>
        <tissue evidence="2">Leaf</tissue>
    </source>
</reference>
<dbReference type="PANTHER" id="PTHR12136:SF101">
    <property type="entry name" value="ENHANCED DISEASE RESISTANCE-LIKE PROTEIN (DUF1336)"/>
    <property type="match status" value="1"/>
</dbReference>
<dbReference type="PANTHER" id="PTHR12136">
    <property type="entry name" value="ENHANCED DISEASE RESISTANCE-RELATED"/>
    <property type="match status" value="1"/>
</dbReference>
<dbReference type="InterPro" id="IPR045096">
    <property type="entry name" value="EDR2-like"/>
</dbReference>
<dbReference type="Pfam" id="PF07059">
    <property type="entry name" value="EDR2_C"/>
    <property type="match status" value="1"/>
</dbReference>
<gene>
    <name evidence="2" type="ORF">KP509_35G027500</name>
</gene>
<dbReference type="OMA" id="QPYFRGK"/>
<dbReference type="EMBL" id="CM035440">
    <property type="protein sequence ID" value="KAH7282373.1"/>
    <property type="molecule type" value="Genomic_DNA"/>
</dbReference>
<evidence type="ECO:0000259" key="1">
    <source>
        <dbReference type="Pfam" id="PF07059"/>
    </source>
</evidence>
<evidence type="ECO:0000313" key="2">
    <source>
        <dbReference type="EMBL" id="KAH7282373.1"/>
    </source>
</evidence>
<dbReference type="OrthoDB" id="9970435at2759"/>
<proteinExistence type="predicted"/>
<feature type="domain" description="Protein ENHANCED DISEASE RESISTANCE 2 C-terminal" evidence="1">
    <location>
        <begin position="31"/>
        <end position="248"/>
    </location>
</feature>
<evidence type="ECO:0000313" key="3">
    <source>
        <dbReference type="Proteomes" id="UP000825935"/>
    </source>
</evidence>
<protein>
    <recommendedName>
        <fullName evidence="1">Protein ENHANCED DISEASE RESISTANCE 2 C-terminal domain-containing protein</fullName>
    </recommendedName>
</protein>